<proteinExistence type="predicted"/>
<dbReference type="EMBL" id="BMHB01000001">
    <property type="protein sequence ID" value="GGI12851.1"/>
    <property type="molecule type" value="Genomic_DNA"/>
</dbReference>
<protein>
    <submittedName>
        <fullName evidence="1">Uncharacterized protein</fullName>
    </submittedName>
</protein>
<reference evidence="2" key="1">
    <citation type="journal article" date="2019" name="Int. J. Syst. Evol. Microbiol.">
        <title>The Global Catalogue of Microorganisms (GCM) 10K type strain sequencing project: providing services to taxonomists for standard genome sequencing and annotation.</title>
        <authorList>
            <consortium name="The Broad Institute Genomics Platform"/>
            <consortium name="The Broad Institute Genome Sequencing Center for Infectious Disease"/>
            <person name="Wu L."/>
            <person name="Ma J."/>
        </authorList>
    </citation>
    <scope>NUCLEOTIDE SEQUENCE [LARGE SCALE GENOMIC DNA]</scope>
    <source>
        <strain evidence="2">CGMCC 1.14993</strain>
    </source>
</reference>
<accession>A0A8J3ALE5</accession>
<gene>
    <name evidence="1" type="ORF">GCM10007380_14980</name>
</gene>
<dbReference type="Proteomes" id="UP000626244">
    <property type="component" value="Unassembled WGS sequence"/>
</dbReference>
<keyword evidence="2" id="KW-1185">Reference proteome</keyword>
<evidence type="ECO:0000313" key="1">
    <source>
        <dbReference type="EMBL" id="GGI12851.1"/>
    </source>
</evidence>
<evidence type="ECO:0000313" key="2">
    <source>
        <dbReference type="Proteomes" id="UP000626244"/>
    </source>
</evidence>
<sequence length="51" mass="6167">MNLKKYIIRILNIESSNILKTIYITYSIKKQKEIDCKNVFRISSIFLLTEW</sequence>
<comment type="caution">
    <text evidence="1">The sequence shown here is derived from an EMBL/GenBank/DDBJ whole genome shotgun (WGS) entry which is preliminary data.</text>
</comment>
<organism evidence="1 2">
    <name type="scientific">Gottfriedia solisilvae</name>
    <dbReference type="NCBI Taxonomy" id="1516104"/>
    <lineage>
        <taxon>Bacteria</taxon>
        <taxon>Bacillati</taxon>
        <taxon>Bacillota</taxon>
        <taxon>Bacilli</taxon>
        <taxon>Bacillales</taxon>
        <taxon>Bacillaceae</taxon>
        <taxon>Gottfriedia</taxon>
    </lineage>
</organism>
<dbReference type="AlphaFoldDB" id="A0A8J3ALE5"/>
<name>A0A8J3ALE5_9BACI</name>